<dbReference type="Pfam" id="PF01370">
    <property type="entry name" value="Epimerase"/>
    <property type="match status" value="1"/>
</dbReference>
<reference evidence="3" key="1">
    <citation type="journal article" date="2019" name="J Environ">
        <title>Genetic characterization and potential molecular dissemination mechanism of tet (31) gene in Aeromonas caviae from an oxytetracycline wastewater treatment system.</title>
        <authorList>
            <person name="Shi Y."/>
            <person name="Tian Z."/>
            <person name="Leclercq S.O."/>
            <person name="Zhang H."/>
            <person name="Yang M."/>
            <person name="Zhang Y."/>
        </authorList>
    </citation>
    <scope>NUCLEOTIDE SEQUENCE</scope>
    <source>
        <strain evidence="3">T25-39</strain>
    </source>
</reference>
<protein>
    <submittedName>
        <fullName evidence="3">NAD-dependent epimerase/dehydratase family protein</fullName>
    </submittedName>
</protein>
<dbReference type="InterPro" id="IPR036291">
    <property type="entry name" value="NAD(P)-bd_dom_sf"/>
</dbReference>
<proteinExistence type="predicted"/>
<comment type="subcellular location">
    <subcellularLocation>
        <location evidence="1">Membrane</location>
    </subcellularLocation>
</comment>
<dbReference type="AlphaFoldDB" id="A0A3S5WTF6"/>
<sequence>MSRFLIAGATGLIGKALLRELGTEHNLLLLCRKPGDPAPGRTWLPTSFDALDRLTLPSPVDLAFCCLGTTRKDAGSAEAFRRVDLDYVLAFAALARRHGCRRLLVVSSLGANPGSPALYPRTKGEMEQALLAQEWQRLVILRPAMLLGHREPARRSEQIIQAIYPLVKPLLRGSLRRWRAIEASQVAHAMARLAIQESGIETVENERLLIL</sequence>
<dbReference type="SUPFAM" id="SSF51735">
    <property type="entry name" value="NAD(P)-binding Rossmann-fold domains"/>
    <property type="match status" value="1"/>
</dbReference>
<dbReference type="RefSeq" id="WP_119196843.1">
    <property type="nucleotide sequence ID" value="NZ_JAAKXK010000134.1"/>
</dbReference>
<dbReference type="InterPro" id="IPR001509">
    <property type="entry name" value="Epimerase_deHydtase"/>
</dbReference>
<gene>
    <name evidence="3" type="ORF">C1C91_01740</name>
</gene>
<evidence type="ECO:0000313" key="3">
    <source>
        <dbReference type="EMBL" id="AXB03935.1"/>
    </source>
</evidence>
<dbReference type="EMBL" id="CP025706">
    <property type="protein sequence ID" value="AXB03935.1"/>
    <property type="molecule type" value="Genomic_DNA"/>
</dbReference>
<dbReference type="PANTHER" id="PTHR14097:SF7">
    <property type="entry name" value="OXIDOREDUCTASE HTATIP2"/>
    <property type="match status" value="1"/>
</dbReference>
<keyword evidence="2" id="KW-0472">Membrane</keyword>
<evidence type="ECO:0000313" key="4">
    <source>
        <dbReference type="Proteomes" id="UP000266778"/>
    </source>
</evidence>
<accession>A0A3S5WTF6</accession>
<evidence type="ECO:0000256" key="2">
    <source>
        <dbReference type="ARBA" id="ARBA00023136"/>
    </source>
</evidence>
<evidence type="ECO:0000256" key="1">
    <source>
        <dbReference type="ARBA" id="ARBA00004370"/>
    </source>
</evidence>
<dbReference type="PANTHER" id="PTHR14097">
    <property type="entry name" value="OXIDOREDUCTASE HTATIP2"/>
    <property type="match status" value="1"/>
</dbReference>
<dbReference type="GO" id="GO:0016020">
    <property type="term" value="C:membrane"/>
    <property type="evidence" value="ECO:0007669"/>
    <property type="project" value="UniProtKB-SubCell"/>
</dbReference>
<name>A0A3S5WTF6_AERCA</name>
<organism evidence="3 4">
    <name type="scientific">Aeromonas caviae</name>
    <name type="common">Aeromonas punctata</name>
    <dbReference type="NCBI Taxonomy" id="648"/>
    <lineage>
        <taxon>Bacteria</taxon>
        <taxon>Pseudomonadati</taxon>
        <taxon>Pseudomonadota</taxon>
        <taxon>Gammaproteobacteria</taxon>
        <taxon>Aeromonadales</taxon>
        <taxon>Aeromonadaceae</taxon>
        <taxon>Aeromonas</taxon>
    </lineage>
</organism>
<dbReference type="Gene3D" id="3.40.50.720">
    <property type="entry name" value="NAD(P)-binding Rossmann-like Domain"/>
    <property type="match status" value="1"/>
</dbReference>
<dbReference type="Proteomes" id="UP000266778">
    <property type="component" value="Chromosome"/>
</dbReference>